<dbReference type="InterPro" id="IPR006949">
    <property type="entry name" value="Barrel_Baseplate_J-like"/>
</dbReference>
<keyword evidence="3" id="KW-1185">Reference proteome</keyword>
<reference evidence="2 3" key="1">
    <citation type="submission" date="2024-09" db="EMBL/GenBank/DDBJ databases">
        <authorList>
            <person name="Sun Q."/>
            <person name="Mori K."/>
        </authorList>
    </citation>
    <scope>NUCLEOTIDE SEQUENCE [LARGE SCALE GENOMIC DNA]</scope>
    <source>
        <strain evidence="2 3">TBRC 3947</strain>
    </source>
</reference>
<dbReference type="Pfam" id="PF04865">
    <property type="entry name" value="Baseplate_J"/>
    <property type="match status" value="1"/>
</dbReference>
<evidence type="ECO:0000313" key="3">
    <source>
        <dbReference type="Proteomes" id="UP001589867"/>
    </source>
</evidence>
<organism evidence="2 3">
    <name type="scientific">Phytohabitans kaempferiae</name>
    <dbReference type="NCBI Taxonomy" id="1620943"/>
    <lineage>
        <taxon>Bacteria</taxon>
        <taxon>Bacillati</taxon>
        <taxon>Actinomycetota</taxon>
        <taxon>Actinomycetes</taxon>
        <taxon>Micromonosporales</taxon>
        <taxon>Micromonosporaceae</taxon>
    </lineage>
</organism>
<sequence>MFTARRYPDIVADILVAVTQGVVGETLTVPGVLPEGHLLFLTSRPVRRVSLVAGEVEGADGTRTPWRFTDADWELVSSTGRPDEADALRFRPRRARPAGGSLLRVSYWPRDVPPVPLTDLGVGSVTRTLLETLAREVADAEAQLQVVYESAFVDTATGRALDRVVALLGIERRGADVPVGKVRFQRLPGAAGLVTVPVGTVVMSVEGARYRTTREATLQPGETSVEVPIAGESRATPVVAAGELDRPAVSIAGVDRVANDAATFQPAGPEEDEALRARARRAFHGVGVGTLDALVHGLGGLDGVVTGVRVTEFPEGRAGTVDLDVALVQPDNADHVALVRDTIERLRPAGIRVAWRAAAQVDVVVDVTRLVLTGRSRPVAELDDIRAGLTDRLAGALQALPPGGRLAAARAAALALADERISDLDLTFTVDGESGRAEVALPPSKSARPVTPIVLPPPVYTEAAAPGPQTRLQVRVVGPVQIFGSATLAAVTESVRARTQAWLAASTVLDLSSFAAAVRDDAVYALVLEEVALVLEREGRFEQLVLGSAPRPVAADETPEVAGVDLEEQS</sequence>
<dbReference type="EMBL" id="JBHLUH010000080">
    <property type="protein sequence ID" value="MFC0533294.1"/>
    <property type="molecule type" value="Genomic_DNA"/>
</dbReference>
<dbReference type="Proteomes" id="UP001589867">
    <property type="component" value="Unassembled WGS sequence"/>
</dbReference>
<name>A0ABV6MFF2_9ACTN</name>
<comment type="caution">
    <text evidence="2">The sequence shown here is derived from an EMBL/GenBank/DDBJ whole genome shotgun (WGS) entry which is preliminary data.</text>
</comment>
<accession>A0ABV6MFF2</accession>
<dbReference type="RefSeq" id="WP_377260708.1">
    <property type="nucleotide sequence ID" value="NZ_JBHLUH010000080.1"/>
</dbReference>
<evidence type="ECO:0000313" key="2">
    <source>
        <dbReference type="EMBL" id="MFC0533294.1"/>
    </source>
</evidence>
<evidence type="ECO:0000259" key="1">
    <source>
        <dbReference type="Pfam" id="PF04865"/>
    </source>
</evidence>
<gene>
    <name evidence="2" type="ORF">ACFFIA_37370</name>
</gene>
<protein>
    <submittedName>
        <fullName evidence="2">Baseplate J/gp47 family protein</fullName>
    </submittedName>
</protein>
<proteinExistence type="predicted"/>
<feature type="domain" description="Baseplate protein J-like barrel" evidence="1">
    <location>
        <begin position="182"/>
        <end position="263"/>
    </location>
</feature>